<evidence type="ECO:0000313" key="1">
    <source>
        <dbReference type="EMBL" id="BAC17490.1"/>
    </source>
</evidence>
<dbReference type="HOGENOM" id="CLU_2478046_0_0_11"/>
<dbReference type="AlphaFoldDB" id="Q8FRS8"/>
<proteinExistence type="predicted"/>
<accession>Q8FRS8</accession>
<name>Q8FRS8_COREF</name>
<dbReference type="Proteomes" id="UP000001409">
    <property type="component" value="Chromosome"/>
</dbReference>
<keyword evidence="2" id="KW-1185">Reference proteome</keyword>
<dbReference type="EMBL" id="BA000035">
    <property type="protein sequence ID" value="BAC17490.1"/>
    <property type="molecule type" value="Genomic_DNA"/>
</dbReference>
<reference evidence="1 2" key="1">
    <citation type="journal article" date="2003" name="Genome Res.">
        <title>Comparative complete genome sequence analysis of the amino acid replacements responsible for the thermostability of Corynebacterium efficiens.</title>
        <authorList>
            <person name="Nishio Y."/>
            <person name="Nakamura Y."/>
            <person name="Kawarabayasi Y."/>
            <person name="Usuda Y."/>
            <person name="Kimura E."/>
            <person name="Sugimoto S."/>
            <person name="Matsui K."/>
            <person name="Yamagishi A."/>
            <person name="Kikuchi H."/>
            <person name="Ikeo K."/>
            <person name="Gojobori T."/>
        </authorList>
    </citation>
    <scope>NUCLEOTIDE SEQUENCE [LARGE SCALE GENOMIC DNA]</scope>
    <source>
        <strain evidence="2">DSM 44549 / YS-314 / AJ 12310 / JCM 11189 / NBRC 100395</strain>
    </source>
</reference>
<dbReference type="KEGG" id="cef:CE0680"/>
<sequence length="87" mass="8995">MGWVDGQLSALVTLKSADTTTDDVPVHTNVTDLPVGGKPAEKSPTTQVILCPPNVGTGAPAAAELVVRLSTHNHPDPPPLRCRGGSY</sequence>
<dbReference type="STRING" id="196164.gene:10741082"/>
<organism evidence="1 2">
    <name type="scientific">Corynebacterium efficiens (strain DSM 44549 / YS-314 / AJ 12310 / JCM 11189 / NBRC 100395)</name>
    <dbReference type="NCBI Taxonomy" id="196164"/>
    <lineage>
        <taxon>Bacteria</taxon>
        <taxon>Bacillati</taxon>
        <taxon>Actinomycetota</taxon>
        <taxon>Actinomycetes</taxon>
        <taxon>Mycobacteriales</taxon>
        <taxon>Corynebacteriaceae</taxon>
        <taxon>Corynebacterium</taxon>
    </lineage>
</organism>
<evidence type="ECO:0000313" key="2">
    <source>
        <dbReference type="Proteomes" id="UP000001409"/>
    </source>
</evidence>
<protein>
    <submittedName>
        <fullName evidence="1">Uncharacterized protein</fullName>
    </submittedName>
</protein>